<keyword evidence="6" id="KW-0808">Transferase</keyword>
<keyword evidence="4" id="KW-1003">Cell membrane</keyword>
<dbReference type="RefSeq" id="WP_013334380.1">
    <property type="nucleotide sequence ID" value="NC_014533.1"/>
</dbReference>
<dbReference type="SUPFAM" id="SSF55874">
    <property type="entry name" value="ATPase domain of HSP90 chaperone/DNA topoisomerase II/histidine kinase"/>
    <property type="match status" value="1"/>
</dbReference>
<evidence type="ECO:0000256" key="6">
    <source>
        <dbReference type="ARBA" id="ARBA00022679"/>
    </source>
</evidence>
<dbReference type="Pfam" id="PF00072">
    <property type="entry name" value="Response_reg"/>
    <property type="match status" value="2"/>
</dbReference>
<geneLocation type="plasmid" evidence="17 18">
    <name>Cy782201</name>
</geneLocation>
<dbReference type="KEGG" id="cyj:Cyan7822_5769"/>
<dbReference type="PRINTS" id="PR00344">
    <property type="entry name" value="BCTRLSENSOR"/>
</dbReference>
<feature type="domain" description="Response regulatory" evidence="14">
    <location>
        <begin position="687"/>
        <end position="805"/>
    </location>
</feature>
<dbReference type="InterPro" id="IPR003661">
    <property type="entry name" value="HisK_dim/P_dom"/>
</dbReference>
<dbReference type="SUPFAM" id="SSF47384">
    <property type="entry name" value="Homodimeric domain of signal transducing histidine kinase"/>
    <property type="match status" value="1"/>
</dbReference>
<feature type="domain" description="PAS" evidence="15">
    <location>
        <begin position="132"/>
        <end position="204"/>
    </location>
</feature>
<keyword evidence="8 17" id="KW-0418">Kinase</keyword>
<feature type="domain" description="Histidine kinase" evidence="13">
    <location>
        <begin position="445"/>
        <end position="663"/>
    </location>
</feature>
<dbReference type="Gene3D" id="3.30.565.10">
    <property type="entry name" value="Histidine kinase-like ATPase, C-terminal domain"/>
    <property type="match status" value="1"/>
</dbReference>
<organism evidence="17 18">
    <name type="scientific">Gloeothece verrucosa (strain PCC 7822)</name>
    <name type="common">Cyanothece sp. (strain PCC 7822)</name>
    <dbReference type="NCBI Taxonomy" id="497965"/>
    <lineage>
        <taxon>Bacteria</taxon>
        <taxon>Bacillati</taxon>
        <taxon>Cyanobacteriota</taxon>
        <taxon>Cyanophyceae</taxon>
        <taxon>Oscillatoriophycideae</taxon>
        <taxon>Chroococcales</taxon>
        <taxon>Aphanothecaceae</taxon>
        <taxon>Gloeothece</taxon>
        <taxon>Gloeothece verrucosa</taxon>
    </lineage>
</organism>
<dbReference type="SMART" id="SM00091">
    <property type="entry name" value="PAS"/>
    <property type="match status" value="2"/>
</dbReference>
<dbReference type="EC" id="2.7.13.3" evidence="3"/>
<dbReference type="AlphaFoldDB" id="E0UL00"/>
<keyword evidence="17" id="KW-0614">Plasmid</keyword>
<evidence type="ECO:0000256" key="5">
    <source>
        <dbReference type="ARBA" id="ARBA00022553"/>
    </source>
</evidence>
<dbReference type="PANTHER" id="PTHR43547">
    <property type="entry name" value="TWO-COMPONENT HISTIDINE KINASE"/>
    <property type="match status" value="1"/>
</dbReference>
<dbReference type="GO" id="GO:0005524">
    <property type="term" value="F:ATP binding"/>
    <property type="evidence" value="ECO:0007669"/>
    <property type="project" value="UniProtKB-KW"/>
</dbReference>
<dbReference type="OrthoDB" id="459598at2"/>
<keyword evidence="11" id="KW-0472">Membrane</keyword>
<dbReference type="PROSITE" id="PS50109">
    <property type="entry name" value="HIS_KIN"/>
    <property type="match status" value="1"/>
</dbReference>
<accession>E0UL00</accession>
<evidence type="ECO:0000256" key="9">
    <source>
        <dbReference type="ARBA" id="ARBA00022840"/>
    </source>
</evidence>
<dbReference type="SMART" id="SM00448">
    <property type="entry name" value="REC"/>
    <property type="match status" value="2"/>
</dbReference>
<dbReference type="EMBL" id="CP002199">
    <property type="protein sequence ID" value="ADN17630.1"/>
    <property type="molecule type" value="Genomic_DNA"/>
</dbReference>
<dbReference type="InterPro" id="IPR003594">
    <property type="entry name" value="HATPase_dom"/>
</dbReference>
<gene>
    <name evidence="17" type="ordered locus">Cyan7822_5769</name>
</gene>
<comment type="catalytic activity">
    <reaction evidence="1">
        <text>ATP + protein L-histidine = ADP + protein N-phospho-L-histidine.</text>
        <dbReference type="EC" id="2.7.13.3"/>
    </reaction>
</comment>
<dbReference type="Proteomes" id="UP000008206">
    <property type="component" value="Plasmid Cy782201"/>
</dbReference>
<protein>
    <recommendedName>
        <fullName evidence="3">histidine kinase</fullName>
        <ecNumber evidence="3">2.7.13.3</ecNumber>
    </recommendedName>
</protein>
<sequence>MLRVLIIDDNRDDRALAIHQLKKSFSEIEITEVGTEAQFSQVLSNYLFDVVITDYQLHWSNGINVLKIIKAHHPTCPVIMFTNTATQETALEAMKCGLNDYVVKSPSHYVRLPAAVQAALERVAAQVKAANLQTRIQTLLNHLNVGIYRLTAKGLLLEANPAFLRLLGLQSITEIPSTHSLQAYFEPDHYTELLAQLTQNGEAQEREIQLRCADGGTRWVKISTTFTQESSDIIIEGLMEDITERKQAQARAETEKQRFQFLANASRLFASSLDYHLTLKNLVNLVVPTLADICVIDLVEPTKLVFDEPIVAATDPSLSALMLELRQNYPLSADYGAVKLLNINQSELKHYVSSSVWQEIAQDARHLTILQKLGIQASMAVPMIVHDRNFGTITLISTKTSRTYDHTDLALAQELARRAAIALDNAYLYQQAQQANQIKDEFLAIVSHELRNPLNAMLGWSQLLHKREFEDTMVNQAITIIERNALLQKKLIEDLLDISRIIQNRLHISREPVYLIPLIDTVIDTLRPNIKAKAIEISSNLDTSTKPVFGDAYRLEQIVGNLLSNAIKFTSTGGKINVQLSQEGSLAKITVADTGQGISPEFLPFIFERFRQADPSKTRSQSGLGLGLAIVRHLVELHGGSVYAASPGVGKGATFIVQLPTQDSCCVTSGENSAINFEGFPQLVGLKILVVDDDFDNRELIAFILEQQQAQVTLAASATEAFNIISQLDINILISDIGMPDEDGYSLIRRIRSFQPAPKCYIPAIALTAFAKEEDQKIATEAGFQCYIAKPIDPNYLIEVVVNLSSKSNFFHNLLS</sequence>
<evidence type="ECO:0000313" key="17">
    <source>
        <dbReference type="EMBL" id="ADN17630.1"/>
    </source>
</evidence>
<evidence type="ECO:0000256" key="11">
    <source>
        <dbReference type="ARBA" id="ARBA00023136"/>
    </source>
</evidence>
<dbReference type="SMART" id="SM00388">
    <property type="entry name" value="HisKA"/>
    <property type="match status" value="1"/>
</dbReference>
<evidence type="ECO:0000256" key="4">
    <source>
        <dbReference type="ARBA" id="ARBA00022475"/>
    </source>
</evidence>
<evidence type="ECO:0000256" key="2">
    <source>
        <dbReference type="ARBA" id="ARBA00004236"/>
    </source>
</evidence>
<dbReference type="Gene3D" id="3.40.50.2300">
    <property type="match status" value="2"/>
</dbReference>
<dbReference type="Pfam" id="PF00989">
    <property type="entry name" value="PAS"/>
    <property type="match status" value="1"/>
</dbReference>
<dbReference type="InterPro" id="IPR029016">
    <property type="entry name" value="GAF-like_dom_sf"/>
</dbReference>
<dbReference type="Gene3D" id="3.30.450.40">
    <property type="match status" value="1"/>
</dbReference>
<dbReference type="CDD" id="cd00130">
    <property type="entry name" value="PAS"/>
    <property type="match status" value="1"/>
</dbReference>
<dbReference type="Pfam" id="PF00512">
    <property type="entry name" value="HisKA"/>
    <property type="match status" value="1"/>
</dbReference>
<evidence type="ECO:0000259" key="16">
    <source>
        <dbReference type="PROSITE" id="PS50113"/>
    </source>
</evidence>
<dbReference type="InterPro" id="IPR011006">
    <property type="entry name" value="CheY-like_superfamily"/>
</dbReference>
<evidence type="ECO:0000256" key="7">
    <source>
        <dbReference type="ARBA" id="ARBA00022741"/>
    </source>
</evidence>
<dbReference type="PROSITE" id="PS50110">
    <property type="entry name" value="RESPONSE_REGULATORY"/>
    <property type="match status" value="2"/>
</dbReference>
<keyword evidence="5 12" id="KW-0597">Phosphoprotein</keyword>
<dbReference type="InterPro" id="IPR036097">
    <property type="entry name" value="HisK_dim/P_sf"/>
</dbReference>
<dbReference type="NCBIfam" id="TIGR00229">
    <property type="entry name" value="sensory_box"/>
    <property type="match status" value="1"/>
</dbReference>
<dbReference type="InterPro" id="IPR001789">
    <property type="entry name" value="Sig_transdc_resp-reg_receiver"/>
</dbReference>
<evidence type="ECO:0000259" key="13">
    <source>
        <dbReference type="PROSITE" id="PS50109"/>
    </source>
</evidence>
<feature type="domain" description="PAC" evidence="16">
    <location>
        <begin position="204"/>
        <end position="254"/>
    </location>
</feature>
<reference evidence="18" key="1">
    <citation type="journal article" date="2011" name="MBio">
        <title>Novel metabolic attributes of the genus Cyanothece, comprising a group of unicellular nitrogen-fixing Cyanobacteria.</title>
        <authorList>
            <person name="Bandyopadhyay A."/>
            <person name="Elvitigala T."/>
            <person name="Welsh E."/>
            <person name="Stockel J."/>
            <person name="Liberton M."/>
            <person name="Min H."/>
            <person name="Sherman L.A."/>
            <person name="Pakrasi H.B."/>
        </authorList>
    </citation>
    <scope>NUCLEOTIDE SEQUENCE [LARGE SCALE GENOMIC DNA]</scope>
    <source>
        <strain evidence="18">PCC 7822</strain>
        <plasmid evidence="18">Cy782201</plasmid>
    </source>
</reference>
<dbReference type="SUPFAM" id="SSF55781">
    <property type="entry name" value="GAF domain-like"/>
    <property type="match status" value="1"/>
</dbReference>
<dbReference type="Pfam" id="PF01590">
    <property type="entry name" value="GAF"/>
    <property type="match status" value="1"/>
</dbReference>
<evidence type="ECO:0000256" key="8">
    <source>
        <dbReference type="ARBA" id="ARBA00022777"/>
    </source>
</evidence>
<evidence type="ECO:0000259" key="14">
    <source>
        <dbReference type="PROSITE" id="PS50110"/>
    </source>
</evidence>
<dbReference type="InterPro" id="IPR000700">
    <property type="entry name" value="PAS-assoc_C"/>
</dbReference>
<dbReference type="InterPro" id="IPR003018">
    <property type="entry name" value="GAF"/>
</dbReference>
<evidence type="ECO:0000256" key="10">
    <source>
        <dbReference type="ARBA" id="ARBA00023012"/>
    </source>
</evidence>
<dbReference type="InterPro" id="IPR005467">
    <property type="entry name" value="His_kinase_dom"/>
</dbReference>
<keyword evidence="7" id="KW-0547">Nucleotide-binding</keyword>
<dbReference type="Gene3D" id="1.10.287.130">
    <property type="match status" value="1"/>
</dbReference>
<evidence type="ECO:0000259" key="15">
    <source>
        <dbReference type="PROSITE" id="PS50112"/>
    </source>
</evidence>
<feature type="modified residue" description="4-aspartylphosphate" evidence="12">
    <location>
        <position position="54"/>
    </location>
</feature>
<dbReference type="SMART" id="SM00065">
    <property type="entry name" value="GAF"/>
    <property type="match status" value="1"/>
</dbReference>
<dbReference type="CDD" id="cd00156">
    <property type="entry name" value="REC"/>
    <property type="match status" value="1"/>
</dbReference>
<evidence type="ECO:0000256" key="3">
    <source>
        <dbReference type="ARBA" id="ARBA00012438"/>
    </source>
</evidence>
<dbReference type="CDD" id="cd17580">
    <property type="entry name" value="REC_2_DhkD-like"/>
    <property type="match status" value="1"/>
</dbReference>
<dbReference type="InterPro" id="IPR000014">
    <property type="entry name" value="PAS"/>
</dbReference>
<evidence type="ECO:0000256" key="1">
    <source>
        <dbReference type="ARBA" id="ARBA00000085"/>
    </source>
</evidence>
<name>E0UL00_GLOV7</name>
<proteinExistence type="predicted"/>
<dbReference type="InterPro" id="IPR036890">
    <property type="entry name" value="HATPase_C_sf"/>
</dbReference>
<keyword evidence="9" id="KW-0067">ATP-binding</keyword>
<keyword evidence="10" id="KW-0902">Two-component regulatory system</keyword>
<keyword evidence="18" id="KW-1185">Reference proteome</keyword>
<evidence type="ECO:0000256" key="12">
    <source>
        <dbReference type="PROSITE-ProRule" id="PRU00169"/>
    </source>
</evidence>
<dbReference type="SMART" id="SM00387">
    <property type="entry name" value="HATPase_c"/>
    <property type="match status" value="1"/>
</dbReference>
<dbReference type="GO" id="GO:0006355">
    <property type="term" value="P:regulation of DNA-templated transcription"/>
    <property type="evidence" value="ECO:0007669"/>
    <property type="project" value="InterPro"/>
</dbReference>
<evidence type="ECO:0000313" key="18">
    <source>
        <dbReference type="Proteomes" id="UP000008206"/>
    </source>
</evidence>
<dbReference type="GO" id="GO:0000155">
    <property type="term" value="F:phosphorelay sensor kinase activity"/>
    <property type="evidence" value="ECO:0007669"/>
    <property type="project" value="InterPro"/>
</dbReference>
<comment type="subcellular location">
    <subcellularLocation>
        <location evidence="2">Cell membrane</location>
    </subcellularLocation>
</comment>
<dbReference type="PROSITE" id="PS50112">
    <property type="entry name" value="PAS"/>
    <property type="match status" value="1"/>
</dbReference>
<dbReference type="HOGENOM" id="CLU_000445_114_15_3"/>
<dbReference type="InterPro" id="IPR035965">
    <property type="entry name" value="PAS-like_dom_sf"/>
</dbReference>
<dbReference type="CDD" id="cd00082">
    <property type="entry name" value="HisKA"/>
    <property type="match status" value="1"/>
</dbReference>
<dbReference type="PROSITE" id="PS50113">
    <property type="entry name" value="PAC"/>
    <property type="match status" value="1"/>
</dbReference>
<feature type="modified residue" description="4-aspartylphosphate" evidence="12">
    <location>
        <position position="736"/>
    </location>
</feature>
<dbReference type="PANTHER" id="PTHR43547:SF2">
    <property type="entry name" value="HYBRID SIGNAL TRANSDUCTION HISTIDINE KINASE C"/>
    <property type="match status" value="1"/>
</dbReference>
<dbReference type="FunFam" id="3.30.565.10:FF:000023">
    <property type="entry name" value="PAS domain-containing sensor histidine kinase"/>
    <property type="match status" value="1"/>
</dbReference>
<dbReference type="Pfam" id="PF02518">
    <property type="entry name" value="HATPase_c"/>
    <property type="match status" value="1"/>
</dbReference>
<dbReference type="InterPro" id="IPR013767">
    <property type="entry name" value="PAS_fold"/>
</dbReference>
<dbReference type="InterPro" id="IPR004358">
    <property type="entry name" value="Sig_transdc_His_kin-like_C"/>
</dbReference>
<dbReference type="SUPFAM" id="SSF52172">
    <property type="entry name" value="CheY-like"/>
    <property type="match status" value="2"/>
</dbReference>
<feature type="domain" description="Response regulatory" evidence="14">
    <location>
        <begin position="3"/>
        <end position="119"/>
    </location>
</feature>
<dbReference type="Gene3D" id="3.30.450.20">
    <property type="entry name" value="PAS domain"/>
    <property type="match status" value="1"/>
</dbReference>
<dbReference type="SUPFAM" id="SSF55785">
    <property type="entry name" value="PYP-like sensor domain (PAS domain)"/>
    <property type="match status" value="1"/>
</dbReference>
<dbReference type="GO" id="GO:0005886">
    <property type="term" value="C:plasma membrane"/>
    <property type="evidence" value="ECO:0007669"/>
    <property type="project" value="UniProtKB-SubCell"/>
</dbReference>